<name>A0A2A4F167_9BURK</name>
<organism evidence="1 2">
    <name type="scientific">Paraburkholderia acidicola</name>
    <dbReference type="NCBI Taxonomy" id="1912599"/>
    <lineage>
        <taxon>Bacteria</taxon>
        <taxon>Pseudomonadati</taxon>
        <taxon>Pseudomonadota</taxon>
        <taxon>Betaproteobacteria</taxon>
        <taxon>Burkholderiales</taxon>
        <taxon>Burkholderiaceae</taxon>
        <taxon>Paraburkholderia</taxon>
    </lineage>
</organism>
<dbReference type="AlphaFoldDB" id="A0A2A4F167"/>
<accession>A0A2A4F167</accession>
<evidence type="ECO:0000313" key="1">
    <source>
        <dbReference type="EMBL" id="PCE26089.1"/>
    </source>
</evidence>
<protein>
    <submittedName>
        <fullName evidence="1">Uncharacterized protein</fullName>
    </submittedName>
</protein>
<comment type="caution">
    <text evidence="1">The sequence shown here is derived from an EMBL/GenBank/DDBJ whole genome shotgun (WGS) entry which is preliminary data.</text>
</comment>
<dbReference type="Proteomes" id="UP000218022">
    <property type="component" value="Unassembled WGS sequence"/>
</dbReference>
<sequence length="109" mass="12552">MKMPQNETIVLDVAGNTCAVWTDIPDHFEVLQSLGFVRSDDRWMRQIADATDRLRLIQVLIEMKALFSAGRDWSPQELVNHFRETGAISGAYRSISWQASDHYLIEENQ</sequence>
<proteinExistence type="predicted"/>
<evidence type="ECO:0000313" key="2">
    <source>
        <dbReference type="Proteomes" id="UP000218022"/>
    </source>
</evidence>
<dbReference type="EMBL" id="MTZV01000004">
    <property type="protein sequence ID" value="PCE26089.1"/>
    <property type="molecule type" value="Genomic_DNA"/>
</dbReference>
<reference evidence="1 2" key="1">
    <citation type="submission" date="2017-01" db="EMBL/GenBank/DDBJ databases">
        <title>Whole-Genome Shotgun Sequencing of Two beta-Proteobacterial Species in Search of the Bulgecin Biosynthetic Cluster.</title>
        <authorList>
            <person name="Horsman M.E."/>
            <person name="Marous D.R."/>
            <person name="Li R."/>
            <person name="Oliver R.A."/>
            <person name="Byun B."/>
            <person name="Emrich S.J."/>
            <person name="Boggess B."/>
            <person name="Townsend C.A."/>
            <person name="Mobashery S."/>
        </authorList>
    </citation>
    <scope>NUCLEOTIDE SEQUENCE [LARGE SCALE GENOMIC DNA]</scope>
    <source>
        <strain evidence="1 2">ATCC 31363</strain>
    </source>
</reference>
<gene>
    <name evidence="1" type="ORF">BWP39_16320</name>
</gene>